<evidence type="ECO:0000256" key="1">
    <source>
        <dbReference type="ARBA" id="ARBA00004442"/>
    </source>
</evidence>
<dbReference type="NCBIfam" id="TIGR01782">
    <property type="entry name" value="TonB-Xanth-Caul"/>
    <property type="match status" value="1"/>
</dbReference>
<feature type="domain" description="TonB-dependent receptor plug" evidence="5">
    <location>
        <begin position="76"/>
        <end position="171"/>
    </location>
</feature>
<dbReference type="InterPro" id="IPR012910">
    <property type="entry name" value="Plug_dom"/>
</dbReference>
<evidence type="ECO:0000259" key="4">
    <source>
        <dbReference type="Pfam" id="PF00593"/>
    </source>
</evidence>
<dbReference type="PANTHER" id="PTHR40980">
    <property type="entry name" value="PLUG DOMAIN-CONTAINING PROTEIN"/>
    <property type="match status" value="1"/>
</dbReference>
<name>A0A0F9M8Z5_9ZZZZ</name>
<dbReference type="EMBL" id="LAZR01004980">
    <property type="protein sequence ID" value="KKN03920.1"/>
    <property type="molecule type" value="Genomic_DNA"/>
</dbReference>
<dbReference type="AlphaFoldDB" id="A0A0F9M8Z5"/>
<proteinExistence type="predicted"/>
<dbReference type="SUPFAM" id="SSF56935">
    <property type="entry name" value="Porins"/>
    <property type="match status" value="1"/>
</dbReference>
<accession>A0A0F9M8Z5</accession>
<keyword evidence="3" id="KW-0998">Cell outer membrane</keyword>
<dbReference type="GO" id="GO:0009279">
    <property type="term" value="C:cell outer membrane"/>
    <property type="evidence" value="ECO:0007669"/>
    <property type="project" value="UniProtKB-SubCell"/>
</dbReference>
<dbReference type="Gene3D" id="2.170.130.10">
    <property type="entry name" value="TonB-dependent receptor, plug domain"/>
    <property type="match status" value="1"/>
</dbReference>
<feature type="domain" description="TonB-dependent receptor-like beta-barrel" evidence="4">
    <location>
        <begin position="424"/>
        <end position="947"/>
    </location>
</feature>
<dbReference type="PANTHER" id="PTHR40980:SF3">
    <property type="entry name" value="TONB-DEPENDENT RECEPTOR-LIKE BETA-BARREL DOMAIN-CONTAINING PROTEIN"/>
    <property type="match status" value="1"/>
</dbReference>
<reference evidence="6" key="1">
    <citation type="journal article" date="2015" name="Nature">
        <title>Complex archaea that bridge the gap between prokaryotes and eukaryotes.</title>
        <authorList>
            <person name="Spang A."/>
            <person name="Saw J.H."/>
            <person name="Jorgensen S.L."/>
            <person name="Zaremba-Niedzwiedzka K."/>
            <person name="Martijn J."/>
            <person name="Lind A.E."/>
            <person name="van Eijk R."/>
            <person name="Schleper C."/>
            <person name="Guy L."/>
            <person name="Ettema T.J."/>
        </authorList>
    </citation>
    <scope>NUCLEOTIDE SEQUENCE</scope>
</reference>
<evidence type="ECO:0008006" key="7">
    <source>
        <dbReference type="Google" id="ProtNLM"/>
    </source>
</evidence>
<dbReference type="InterPro" id="IPR036942">
    <property type="entry name" value="Beta-barrel_TonB_sf"/>
</dbReference>
<dbReference type="Pfam" id="PF00593">
    <property type="entry name" value="TonB_dep_Rec_b-barrel"/>
    <property type="match status" value="1"/>
</dbReference>
<dbReference type="Gene3D" id="2.40.170.20">
    <property type="entry name" value="TonB-dependent receptor, beta-barrel domain"/>
    <property type="match status" value="1"/>
</dbReference>
<protein>
    <recommendedName>
        <fullName evidence="7">TonB-dependent receptor</fullName>
    </recommendedName>
</protein>
<organism evidence="6">
    <name type="scientific">marine sediment metagenome</name>
    <dbReference type="NCBI Taxonomy" id="412755"/>
    <lineage>
        <taxon>unclassified sequences</taxon>
        <taxon>metagenomes</taxon>
        <taxon>ecological metagenomes</taxon>
    </lineage>
</organism>
<dbReference type="InterPro" id="IPR010104">
    <property type="entry name" value="TonB_rcpt_bac"/>
</dbReference>
<evidence type="ECO:0000256" key="3">
    <source>
        <dbReference type="ARBA" id="ARBA00023237"/>
    </source>
</evidence>
<comment type="caution">
    <text evidence="6">The sequence shown here is derived from an EMBL/GenBank/DDBJ whole genome shotgun (WGS) entry which is preliminary data.</text>
</comment>
<dbReference type="InterPro" id="IPR037066">
    <property type="entry name" value="Plug_dom_sf"/>
</dbReference>
<evidence type="ECO:0000259" key="5">
    <source>
        <dbReference type="Pfam" id="PF07715"/>
    </source>
</evidence>
<comment type="subcellular location">
    <subcellularLocation>
        <location evidence="1">Cell outer membrane</location>
    </subcellularLocation>
</comment>
<dbReference type="Pfam" id="PF07715">
    <property type="entry name" value="Plug"/>
    <property type="match status" value="1"/>
</dbReference>
<gene>
    <name evidence="6" type="ORF">LCGC14_1102870</name>
</gene>
<evidence type="ECO:0000256" key="2">
    <source>
        <dbReference type="ARBA" id="ARBA00023136"/>
    </source>
</evidence>
<sequence length="979" mass="106907">MKLNQITSTLINKHKRSSSTTISAAALLLMASSTIAAQEAPVASETAAADIEVIEVKGMLGSMKAAAMLKRTDGRIVDAIVAEDIGKLPDNNIAEALQRITGVSINTDFGVGDSVSIRGLPQNRVELNGRSTIGDSRDGISLQDYPSSFLKTVEVVKSPTADMIEGALGGTVSLKTVRPLELDKLTGAVSLDGEYADKTEKVAPIFSGSLGNNWDFDEMGTFGAIAMFSFQDREIRQDETSSRVKPQDIEINGQEGNTPSGNAIVRDEHSVEQYVEQRKRTAVNLSLQWAPQSGNGMVYLDLSGTKRSGEQSGNSILGVAGSLSTDANTTQDANGINNYTLTNEFGIPKTYSDFRETDSFSNALGAEWNLTDSIKISGEIAVASSESVRPDSEFTLRPIEKSTFEASGGVDLVNHLYDGAFSQNGNKLPSIIHSDPNAFTDPQNLALRTFKSEDRRTDNDETAIRFDVEMFEPLSSLSWVSKVKAGVRVTNRDYEYEQYKVEIKDIYKNAFNDSDGSLATLWVDDYNAAFSNSFTTVSHDNSFDQLGHSGQNDLLTFLSYNGLSNPANTYAQLQQLLAGTNLASTGSLSDNQEFQESAYRNVVEDTAAVYISAYLDFDNITAIVGGRYVTTDLESSVFLNGEKVTGDNDYSDFLPSLNVTYNYSDETLFRFAAAKVMRRADFSELSPAFDVNNDITGATQGSIDLEPYRATQYDLSVEHYFDEGNVLSFAVFYKDVESFLSNESSCQAASSTSTGQNVTQWNQVCQLDVAGVSQDNLVYSDATDFPVDADGFNHVAGLRDAGLTGIDTVKNVNGENGSVQGFEVGYQQFFTSLPGAFSGLGINANYTYADSEQPNGNPLLDISKNTYNLQVFWEYEGFSTRIAYNYRDSFLDTENEKRVENINSDGSISAEGTVYGNNYRDDRGQLDFSASWDINENITLVGNATNLTGEPSIYLSELGGAWKYTEADRRYSFGIRAKF</sequence>
<keyword evidence="2" id="KW-0472">Membrane</keyword>
<dbReference type="InterPro" id="IPR000531">
    <property type="entry name" value="Beta-barrel_TonB"/>
</dbReference>
<evidence type="ECO:0000313" key="6">
    <source>
        <dbReference type="EMBL" id="KKN03920.1"/>
    </source>
</evidence>